<evidence type="ECO:0000313" key="16">
    <source>
        <dbReference type="EMBL" id="EXC58073.1"/>
    </source>
</evidence>
<dbReference type="GO" id="GO:0005739">
    <property type="term" value="C:mitochondrion"/>
    <property type="evidence" value="ECO:0007669"/>
    <property type="project" value="TreeGrafter"/>
</dbReference>
<gene>
    <name evidence="16" type="ORF">L484_000620</name>
</gene>
<keyword evidence="10 13" id="KW-0560">Oxidoreductase</keyword>
<dbReference type="GO" id="GO:0009579">
    <property type="term" value="C:thylakoid"/>
    <property type="evidence" value="ECO:0007669"/>
    <property type="project" value="TreeGrafter"/>
</dbReference>
<keyword evidence="4" id="KW-0813">Transport</keyword>
<keyword evidence="17" id="KW-1185">Reference proteome</keyword>
<dbReference type="PANTHER" id="PTHR31803">
    <property type="entry name" value="ALTERNATIVE OXIDASE"/>
    <property type="match status" value="1"/>
</dbReference>
<keyword evidence="8 13" id="KW-0249">Electron transport</keyword>
<keyword evidence="7 13" id="KW-0479">Metal-binding</keyword>
<evidence type="ECO:0000256" key="1">
    <source>
        <dbReference type="ARBA" id="ARBA00001192"/>
    </source>
</evidence>
<dbReference type="GO" id="GO:0106292">
    <property type="term" value="F:superoxide-generating NADPH oxidase activity"/>
    <property type="evidence" value="ECO:0007669"/>
    <property type="project" value="UniProtKB-ARBA"/>
</dbReference>
<evidence type="ECO:0000256" key="8">
    <source>
        <dbReference type="ARBA" id="ARBA00022982"/>
    </source>
</evidence>
<name>W9SQ41_9ROSA</name>
<dbReference type="InterPro" id="IPR002680">
    <property type="entry name" value="AOX"/>
</dbReference>
<evidence type="ECO:0000256" key="15">
    <source>
        <dbReference type="SAM" id="Phobius"/>
    </source>
</evidence>
<dbReference type="FunFam" id="1.20.1260.140:FF:000003">
    <property type="entry name" value="Ubiquinol oxidase"/>
    <property type="match status" value="1"/>
</dbReference>
<comment type="cofactor">
    <cofactor evidence="13">
        <name>Fe cation</name>
        <dbReference type="ChEBI" id="CHEBI:24875"/>
    </cofactor>
    <text evidence="13">Binds 2 iron ions per subunit.</text>
</comment>
<keyword evidence="11 13" id="KW-0408">Iron</keyword>
<dbReference type="Gene3D" id="1.20.1260.140">
    <property type="entry name" value="Alternative oxidase"/>
    <property type="match status" value="1"/>
</dbReference>
<evidence type="ECO:0000256" key="11">
    <source>
        <dbReference type="ARBA" id="ARBA00023004"/>
    </source>
</evidence>
<evidence type="ECO:0000256" key="14">
    <source>
        <dbReference type="SAM" id="MobiDB-lite"/>
    </source>
</evidence>
<dbReference type="GO" id="GO:0098803">
    <property type="term" value="C:respiratory chain complex"/>
    <property type="evidence" value="ECO:0007669"/>
    <property type="project" value="UniProtKB-UniRule"/>
</dbReference>
<evidence type="ECO:0000256" key="6">
    <source>
        <dbReference type="ARBA" id="ARBA00022692"/>
    </source>
</evidence>
<feature type="region of interest" description="Disordered" evidence="14">
    <location>
        <begin position="186"/>
        <end position="215"/>
    </location>
</feature>
<dbReference type="eggNOG" id="ENOG502QRMM">
    <property type="taxonomic scope" value="Eukaryota"/>
</dbReference>
<keyword evidence="5 13" id="KW-0679">Respiratory chain</keyword>
<evidence type="ECO:0000256" key="2">
    <source>
        <dbReference type="ARBA" id="ARBA00004370"/>
    </source>
</evidence>
<dbReference type="GO" id="GO:0010230">
    <property type="term" value="P:alternative respiration"/>
    <property type="evidence" value="ECO:0007669"/>
    <property type="project" value="TreeGrafter"/>
</dbReference>
<keyword evidence="9 15" id="KW-1133">Transmembrane helix</keyword>
<dbReference type="Proteomes" id="UP000030645">
    <property type="component" value="Unassembled WGS sequence"/>
</dbReference>
<evidence type="ECO:0000256" key="5">
    <source>
        <dbReference type="ARBA" id="ARBA00022660"/>
    </source>
</evidence>
<keyword evidence="6 13" id="KW-0812">Transmembrane</keyword>
<comment type="catalytic activity">
    <reaction evidence="1 13">
        <text>2 a ubiquinol + O2 = 2 a ubiquinone + 2 H2O</text>
        <dbReference type="Rhea" id="RHEA:30255"/>
        <dbReference type="Rhea" id="RHEA-COMP:9565"/>
        <dbReference type="Rhea" id="RHEA-COMP:9566"/>
        <dbReference type="ChEBI" id="CHEBI:15377"/>
        <dbReference type="ChEBI" id="CHEBI:15379"/>
        <dbReference type="ChEBI" id="CHEBI:16389"/>
        <dbReference type="ChEBI" id="CHEBI:17976"/>
        <dbReference type="EC" id="1.10.3.11"/>
    </reaction>
</comment>
<organism evidence="16 17">
    <name type="scientific">Morus notabilis</name>
    <dbReference type="NCBI Taxonomy" id="981085"/>
    <lineage>
        <taxon>Eukaryota</taxon>
        <taxon>Viridiplantae</taxon>
        <taxon>Streptophyta</taxon>
        <taxon>Embryophyta</taxon>
        <taxon>Tracheophyta</taxon>
        <taxon>Spermatophyta</taxon>
        <taxon>Magnoliopsida</taxon>
        <taxon>eudicotyledons</taxon>
        <taxon>Gunneridae</taxon>
        <taxon>Pentapetalae</taxon>
        <taxon>rosids</taxon>
        <taxon>fabids</taxon>
        <taxon>Rosales</taxon>
        <taxon>Moraceae</taxon>
        <taxon>Moreae</taxon>
        <taxon>Morus</taxon>
    </lineage>
</organism>
<dbReference type="GO" id="GO:0016020">
    <property type="term" value="C:membrane"/>
    <property type="evidence" value="ECO:0007669"/>
    <property type="project" value="UniProtKB-SubCell"/>
</dbReference>
<feature type="compositionally biased region" description="Polar residues" evidence="14">
    <location>
        <begin position="194"/>
        <end position="204"/>
    </location>
</feature>
<dbReference type="GO" id="GO:0016117">
    <property type="term" value="P:carotenoid biosynthetic process"/>
    <property type="evidence" value="ECO:0007669"/>
    <property type="project" value="TreeGrafter"/>
</dbReference>
<feature type="transmembrane region" description="Helical" evidence="15">
    <location>
        <begin position="317"/>
        <end position="336"/>
    </location>
</feature>
<dbReference type="Pfam" id="PF01786">
    <property type="entry name" value="AOX"/>
    <property type="match status" value="1"/>
</dbReference>
<dbReference type="STRING" id="981085.W9SQ41"/>
<evidence type="ECO:0000256" key="7">
    <source>
        <dbReference type="ARBA" id="ARBA00022723"/>
    </source>
</evidence>
<dbReference type="EC" id="1.10.3.11" evidence="13"/>
<evidence type="ECO:0000256" key="4">
    <source>
        <dbReference type="ARBA" id="ARBA00022448"/>
    </source>
</evidence>
<reference evidence="17" key="1">
    <citation type="submission" date="2013-01" db="EMBL/GenBank/DDBJ databases">
        <title>Draft Genome Sequence of a Mulberry Tree, Morus notabilis C.K. Schneid.</title>
        <authorList>
            <person name="He N."/>
            <person name="Zhao S."/>
        </authorList>
    </citation>
    <scope>NUCLEOTIDE SEQUENCE</scope>
</reference>
<dbReference type="AlphaFoldDB" id="W9SQ41"/>
<evidence type="ECO:0000256" key="10">
    <source>
        <dbReference type="ARBA" id="ARBA00023002"/>
    </source>
</evidence>
<feature type="compositionally biased region" description="Low complexity" evidence="14">
    <location>
        <begin position="205"/>
        <end position="215"/>
    </location>
</feature>
<feature type="transmembrane region" description="Helical" evidence="15">
    <location>
        <begin position="254"/>
        <end position="275"/>
    </location>
</feature>
<keyword evidence="12 13" id="KW-0472">Membrane</keyword>
<accession>W9SQ41</accession>
<dbReference type="GO" id="GO:0009916">
    <property type="term" value="F:alternative oxidase activity"/>
    <property type="evidence" value="ECO:0007669"/>
    <property type="project" value="UniProtKB-UniRule"/>
</dbReference>
<proteinExistence type="inferred from homology"/>
<dbReference type="EMBL" id="KE626653">
    <property type="protein sequence ID" value="EXC58073.1"/>
    <property type="molecule type" value="Genomic_DNA"/>
</dbReference>
<evidence type="ECO:0000256" key="9">
    <source>
        <dbReference type="ARBA" id="ARBA00022989"/>
    </source>
</evidence>
<evidence type="ECO:0000256" key="12">
    <source>
        <dbReference type="ARBA" id="ARBA00023136"/>
    </source>
</evidence>
<evidence type="ECO:0000256" key="13">
    <source>
        <dbReference type="RuleBase" id="RU003779"/>
    </source>
</evidence>
<dbReference type="InterPro" id="IPR038659">
    <property type="entry name" value="AOX_sf"/>
</dbReference>
<dbReference type="GO" id="GO:0046872">
    <property type="term" value="F:metal ion binding"/>
    <property type="evidence" value="ECO:0007669"/>
    <property type="project" value="UniProtKB-UniRule"/>
</dbReference>
<feature type="region of interest" description="Disordered" evidence="14">
    <location>
        <begin position="1"/>
        <end position="32"/>
    </location>
</feature>
<dbReference type="PANTHER" id="PTHR31803:SF10">
    <property type="entry name" value="UBIQUINOL OXIDASE 4, CHLOROPLASTIC_CHROMOPLASTIC"/>
    <property type="match status" value="1"/>
</dbReference>
<dbReference type="CDD" id="cd01053">
    <property type="entry name" value="AOX"/>
    <property type="match status" value="1"/>
</dbReference>
<protein>
    <recommendedName>
        <fullName evidence="13">Ubiquinol oxidase</fullName>
        <ecNumber evidence="13">1.10.3.11</ecNumber>
    </recommendedName>
</protein>
<sequence length="509" mass="58175">MARDGLYQNSSDDPNSSFDDEDDNSVISKEESELEKEIKRLILTGNSDRLKPNSGQAVTVGDHHAYVGFHEENGSDNRVWEWHGHSLRFDNENGYRPECTYGSCIERLPSNRSGTVDGEEAEEEKEGEKVVANLGLRHLIDGGKADRGISRVLHRNIDAGSSSGTARAIRKLYKVHATLLQDNEEQVEVEESFPPSTSLHDQVNGSREGPSESSSSSTLEKIVIKFEHSVNILLTDSVIKILDTLYRDRDYARFFVLETIARVPYFAFMSVLHMYESFGWWRRADYLKVHFAESWNEMHHLLIMEELGGNSWWFDRFLAQHIAIFYYIMTVFMYSISPRMAYHFSECVESHAFSTYDKFIKARGDELKKLPAPEIAVKYYTGDDLYLFGKLSLPMILSYFTCGFLKEQSKSKTLLPFDPDEFQTSRPPNSRRPKIENLYDVFLNVRDDEAEHCKTMKACQTHGNLRSPHSYLEDELDDKGACAVPQADCEGIVDCLRKTVTTPSPTTQK</sequence>
<dbReference type="GO" id="GO:0102721">
    <property type="term" value="F:ubiquinol:oxygen oxidoreductase activity"/>
    <property type="evidence" value="ECO:0007669"/>
    <property type="project" value="UniProtKB-EC"/>
</dbReference>
<evidence type="ECO:0000256" key="3">
    <source>
        <dbReference type="ARBA" id="ARBA00008388"/>
    </source>
</evidence>
<comment type="subcellular location">
    <subcellularLocation>
        <location evidence="2">Membrane</location>
    </subcellularLocation>
</comment>
<comment type="similarity">
    <text evidence="3 13">Belongs to the alternative oxidase family.</text>
</comment>
<evidence type="ECO:0000313" key="17">
    <source>
        <dbReference type="Proteomes" id="UP000030645"/>
    </source>
</evidence>